<comment type="caution">
    <text evidence="2">The sequence shown here is derived from an EMBL/GenBank/DDBJ whole genome shotgun (WGS) entry which is preliminary data.</text>
</comment>
<accession>A0A9P7B6L8</accession>
<evidence type="ECO:0000313" key="3">
    <source>
        <dbReference type="Proteomes" id="UP000777482"/>
    </source>
</evidence>
<evidence type="ECO:0008006" key="4">
    <source>
        <dbReference type="Google" id="ProtNLM"/>
    </source>
</evidence>
<protein>
    <recommendedName>
        <fullName evidence="4">BTB domain-containing protein</fullName>
    </recommendedName>
</protein>
<dbReference type="InterPro" id="IPR011333">
    <property type="entry name" value="SKP1/BTB/POZ_sf"/>
</dbReference>
<feature type="compositionally biased region" description="Basic and acidic residues" evidence="1">
    <location>
        <begin position="178"/>
        <end position="193"/>
    </location>
</feature>
<gene>
    <name evidence="2" type="ORF">C6P46_004207</name>
</gene>
<dbReference type="OrthoDB" id="6359816at2759"/>
<evidence type="ECO:0000313" key="2">
    <source>
        <dbReference type="EMBL" id="KAG0660934.1"/>
    </source>
</evidence>
<dbReference type="AlphaFoldDB" id="A0A9P7B6L8"/>
<dbReference type="Gene3D" id="3.30.710.10">
    <property type="entry name" value="Potassium Channel Kv1.1, Chain A"/>
    <property type="match status" value="1"/>
</dbReference>
<organism evidence="2 3">
    <name type="scientific">Rhodotorula mucilaginosa</name>
    <name type="common">Yeast</name>
    <name type="synonym">Rhodotorula rubra</name>
    <dbReference type="NCBI Taxonomy" id="5537"/>
    <lineage>
        <taxon>Eukaryota</taxon>
        <taxon>Fungi</taxon>
        <taxon>Dikarya</taxon>
        <taxon>Basidiomycota</taxon>
        <taxon>Pucciniomycotina</taxon>
        <taxon>Microbotryomycetes</taxon>
        <taxon>Sporidiobolales</taxon>
        <taxon>Sporidiobolaceae</taxon>
        <taxon>Rhodotorula</taxon>
    </lineage>
</organism>
<reference evidence="2 3" key="1">
    <citation type="submission" date="2020-11" db="EMBL/GenBank/DDBJ databases">
        <title>Kefir isolates.</title>
        <authorList>
            <person name="Marcisauskas S."/>
            <person name="Kim Y."/>
            <person name="Blasche S."/>
        </authorList>
    </citation>
    <scope>NUCLEOTIDE SEQUENCE [LARGE SCALE GENOMIC DNA]</scope>
    <source>
        <strain evidence="2 3">KR</strain>
    </source>
</reference>
<evidence type="ECO:0000256" key="1">
    <source>
        <dbReference type="SAM" id="MobiDB-lite"/>
    </source>
</evidence>
<feature type="region of interest" description="Disordered" evidence="1">
    <location>
        <begin position="171"/>
        <end position="211"/>
    </location>
</feature>
<keyword evidence="3" id="KW-1185">Reference proteome</keyword>
<proteinExistence type="predicted"/>
<dbReference type="EMBL" id="PUHQ01000039">
    <property type="protein sequence ID" value="KAG0660934.1"/>
    <property type="molecule type" value="Genomic_DNA"/>
</dbReference>
<sequence length="378" mass="41612">MTSSTDEIRLTYEEMTDGGKDMWDLPSARSLVKLFNPASLALRYENKQQVERLGIAWEGVDVNVGSGTARVEIRVVDEMGDCHLSETTTGRCFPPTRSGVMWGSPLNNADWGELCVYVTISHLLPQPPNNADAHLVVAERSQLWAAAHSLIKQSEYFRKLLTGEFTESTVRSGAKLDAGPEVKVDGEQQHRDFEDSDDETDAATTHEVKHTQATTLPHRVVHVKDTAYTTYFATLVWVGSRWIRLAPLRSILTPSQTVGDMIETSPQVPAPASPKSVYRLAHLLDLRDLQDLALANIASQLTEENAATELFSDVASAYPEVCDVILAYVLKHWRGVLASKGWKTIKELCDAQVLPIGGMYTAILLTEKLSSLGGLGHA</sequence>
<name>A0A9P7B6L8_RHOMI</name>
<dbReference type="Proteomes" id="UP000777482">
    <property type="component" value="Unassembled WGS sequence"/>
</dbReference>